<dbReference type="PANTHER" id="PTHR34387:SF1">
    <property type="entry name" value="PERIPLASMIC IMMUNOGENIC PROTEIN"/>
    <property type="match status" value="1"/>
</dbReference>
<dbReference type="Gene3D" id="3.30.110.170">
    <property type="entry name" value="Protein of unknown function (DUF541), domain 1"/>
    <property type="match status" value="1"/>
</dbReference>
<dbReference type="InterPro" id="IPR052022">
    <property type="entry name" value="26kDa_periplasmic_antigen"/>
</dbReference>
<protein>
    <submittedName>
        <fullName evidence="2">SIMPL domain-containing protein</fullName>
    </submittedName>
</protein>
<keyword evidence="3" id="KW-1185">Reference proteome</keyword>
<name>A0ABS9J200_9FLAO</name>
<evidence type="ECO:0000313" key="3">
    <source>
        <dbReference type="Proteomes" id="UP000829517"/>
    </source>
</evidence>
<organism evidence="2 3">
    <name type="scientific">Joostella atrarenae</name>
    <dbReference type="NCBI Taxonomy" id="679257"/>
    <lineage>
        <taxon>Bacteria</taxon>
        <taxon>Pseudomonadati</taxon>
        <taxon>Bacteroidota</taxon>
        <taxon>Flavobacteriia</taxon>
        <taxon>Flavobacteriales</taxon>
        <taxon>Flavobacteriaceae</taxon>
        <taxon>Joostella</taxon>
    </lineage>
</organism>
<dbReference type="InterPro" id="IPR007497">
    <property type="entry name" value="SIMPL/DUF541"/>
</dbReference>
<sequence>MKQFILLAIAFIGMNSVQAQEVTPSVAVVGEGVVKVTPDQVLIKVRVESEGASAQAVKSDNDKAIDEVLKYTKSMGVKEGDVKTEYVNLNKNYDYQTKEYKYVANQSISILLKDLNKYAEFTEGLLNAGINRIDGVTFKSTEIDAYNSKARIAAVKDAKKKAEEYASVLGQSVGKALVISETGSVSAPQPIYRMEMMKASDNSGGDMDTIAVGEMVIEAKVNITFELK</sequence>
<gene>
    <name evidence="2" type="ORF">JM658_06365</name>
</gene>
<comment type="caution">
    <text evidence="2">The sequence shown here is derived from an EMBL/GenBank/DDBJ whole genome shotgun (WGS) entry which is preliminary data.</text>
</comment>
<accession>A0ABS9J200</accession>
<dbReference type="EMBL" id="JAETXX010000002">
    <property type="protein sequence ID" value="MCF8714452.1"/>
    <property type="molecule type" value="Genomic_DNA"/>
</dbReference>
<evidence type="ECO:0000256" key="1">
    <source>
        <dbReference type="SAM" id="SignalP"/>
    </source>
</evidence>
<dbReference type="RefSeq" id="WP_236958411.1">
    <property type="nucleotide sequence ID" value="NZ_JAETXX010000002.1"/>
</dbReference>
<dbReference type="Proteomes" id="UP000829517">
    <property type="component" value="Unassembled WGS sequence"/>
</dbReference>
<proteinExistence type="predicted"/>
<dbReference type="Pfam" id="PF04402">
    <property type="entry name" value="SIMPL"/>
    <property type="match status" value="1"/>
</dbReference>
<reference evidence="2 3" key="1">
    <citation type="submission" date="2021-01" db="EMBL/GenBank/DDBJ databases">
        <title>Genome sequencing of Joostella atrarenae M1-2 (= KCTC 23194).</title>
        <authorList>
            <person name="Zakaria M.R."/>
            <person name="Lam M.Q."/>
            <person name="Chong C.S."/>
        </authorList>
    </citation>
    <scope>NUCLEOTIDE SEQUENCE [LARGE SCALE GENOMIC DNA]</scope>
    <source>
        <strain evidence="2 3">M1-2</strain>
    </source>
</reference>
<keyword evidence="1" id="KW-0732">Signal</keyword>
<dbReference type="PANTHER" id="PTHR34387">
    <property type="entry name" value="SLR1258 PROTEIN"/>
    <property type="match status" value="1"/>
</dbReference>
<feature type="chain" id="PRO_5045286654" evidence="1">
    <location>
        <begin position="20"/>
        <end position="228"/>
    </location>
</feature>
<dbReference type="Gene3D" id="3.30.70.2970">
    <property type="entry name" value="Protein of unknown function (DUF541), domain 2"/>
    <property type="match status" value="1"/>
</dbReference>
<evidence type="ECO:0000313" key="2">
    <source>
        <dbReference type="EMBL" id="MCF8714452.1"/>
    </source>
</evidence>
<feature type="signal peptide" evidence="1">
    <location>
        <begin position="1"/>
        <end position="19"/>
    </location>
</feature>